<dbReference type="Proteomes" id="UP000249842">
    <property type="component" value="Unassembled WGS sequence"/>
</dbReference>
<dbReference type="InterPro" id="IPR002763">
    <property type="entry name" value="DUF72"/>
</dbReference>
<reference evidence="2" key="1">
    <citation type="submission" date="2018-05" db="EMBL/GenBank/DDBJ databases">
        <authorList>
            <person name="Li X."/>
        </authorList>
    </citation>
    <scope>NUCLEOTIDE SEQUENCE [LARGE SCALE GENOMIC DNA]</scope>
    <source>
        <strain evidence="2">HKS-05</strain>
    </source>
</reference>
<dbReference type="Gene3D" id="3.20.20.410">
    <property type="entry name" value="Protein of unknown function UPF0759"/>
    <property type="match status" value="1"/>
</dbReference>
<dbReference type="SUPFAM" id="SSF117396">
    <property type="entry name" value="TM1631-like"/>
    <property type="match status" value="1"/>
</dbReference>
<dbReference type="InterPro" id="IPR036520">
    <property type="entry name" value="UPF0759_sf"/>
</dbReference>
<dbReference type="EMBL" id="QFYP01000001">
    <property type="protein sequence ID" value="RAK59920.1"/>
    <property type="molecule type" value="Genomic_DNA"/>
</dbReference>
<comment type="caution">
    <text evidence="1">The sequence shown here is derived from an EMBL/GenBank/DDBJ whole genome shotgun (WGS) entry which is preliminary data.</text>
</comment>
<name>A0A328AXU6_9CAUL</name>
<dbReference type="Pfam" id="PF01904">
    <property type="entry name" value="DUF72"/>
    <property type="match status" value="1"/>
</dbReference>
<dbReference type="RefSeq" id="WP_111457213.1">
    <property type="nucleotide sequence ID" value="NZ_QFYP01000001.1"/>
</dbReference>
<dbReference type="PANTHER" id="PTHR30348:SF4">
    <property type="entry name" value="DUF72 DOMAIN-CONTAINING PROTEIN"/>
    <property type="match status" value="1"/>
</dbReference>
<proteinExistence type="predicted"/>
<dbReference type="OrthoDB" id="9780310at2"/>
<accession>A0A328AXU6</accession>
<gene>
    <name evidence="1" type="ORF">DJ021_08935</name>
</gene>
<dbReference type="AlphaFoldDB" id="A0A328AXU6"/>
<evidence type="ECO:0000313" key="1">
    <source>
        <dbReference type="EMBL" id="RAK59920.1"/>
    </source>
</evidence>
<dbReference type="PANTHER" id="PTHR30348">
    <property type="entry name" value="UNCHARACTERIZED PROTEIN YECE"/>
    <property type="match status" value="1"/>
</dbReference>
<evidence type="ECO:0000313" key="2">
    <source>
        <dbReference type="Proteomes" id="UP000249842"/>
    </source>
</evidence>
<keyword evidence="2" id="KW-1185">Reference proteome</keyword>
<organism evidence="1 2">
    <name type="scientific">Phenylobacterium hankyongense</name>
    <dbReference type="NCBI Taxonomy" id="1813876"/>
    <lineage>
        <taxon>Bacteria</taxon>
        <taxon>Pseudomonadati</taxon>
        <taxon>Pseudomonadota</taxon>
        <taxon>Alphaproteobacteria</taxon>
        <taxon>Caulobacterales</taxon>
        <taxon>Caulobacteraceae</taxon>
        <taxon>Phenylobacterium</taxon>
    </lineage>
</organism>
<protein>
    <submittedName>
        <fullName evidence="1">DUF72 domain-containing protein</fullName>
    </submittedName>
</protein>
<sequence length="275" mass="30288">MAQAGRIRAGIGGWTFEPWRGVFYPKGLKQADELAYASRHLSAIEINGTYYSTFKPDSFAKWAAATPDGFKFAVKASRFCTNRRVLADMGQSMEVFLGQGLTELGDRLGPVLWQFMGTKKFDPEDFEGFLKLLPDQRDGLPLRHVVEPRHESFRDPAFIELCRKYGVTVCLADHETYPLISDVTGDLVYARLQTGSDEIDTAYSPADLRLWAERLQTYAQGGQPADLPAVDSAPPAAKPRDVYAFFIHEGKVRAPAAAAALLSICYPEEASGGAA</sequence>